<evidence type="ECO:0000256" key="6">
    <source>
        <dbReference type="ARBA" id="ARBA00022741"/>
    </source>
</evidence>
<dbReference type="Pfam" id="PF12627">
    <property type="entry name" value="PolyA_pol_RNAbd"/>
    <property type="match status" value="1"/>
</dbReference>
<proteinExistence type="inferred from homology"/>
<feature type="compositionally biased region" description="Basic and acidic residues" evidence="10">
    <location>
        <begin position="151"/>
        <end position="167"/>
    </location>
</feature>
<evidence type="ECO:0000256" key="1">
    <source>
        <dbReference type="ARBA" id="ARBA00001946"/>
    </source>
</evidence>
<dbReference type="PATRIC" id="fig|1393034.3.peg.1112"/>
<keyword evidence="2 9" id="KW-0808">Transferase</keyword>
<protein>
    <submittedName>
        <fullName evidence="12">HDIG domain protein</fullName>
    </submittedName>
</protein>
<sequence length="562" mass="63108">MKKNLEEKLLLKLPHRRPAAKDTHVPPTYGTHQQKVGTMSDEKTARADNPAKHPTDKPSVTPCTTASSENFFVLPSYALYILQLIEDAGYEAWVVGGWVRDALLGNPSHDVDICSNAPWQATAQILRDADIEVHLTGTKHGTITAVCDCEPDGRNESDAHNTPDGRNKPSGRNTPAARKPVEITTYRVESGYSDARHPDEVRFVDSITQDLSRRDFTINAMAYHPRRGLYDPYDGHADLLASCIRAVGDPYQRLSEDALRVLRALRFAARFDFAIEKTTQRAVRSCAPQLSRIAQERIGTELRGIIAAGRMPWALATQQEVMVAAIPEIGEMVNFDQHTPYHCYDLYNHAIQVATAAESFSGGLASERLRWASMFHDIAKPRCAIYDADGRGHFYGHPEAGAKMVKTILRRLALPKSLVDSCVDLVRFHDRPVKPTRHSVLRFMADLDKYCPDMALPLAFESFILKRSDALGKAKPYRAYALEIDKIEAVLRRLLQDGTIVYRIKDLVVSGRDIIRLFDDTPGPWVAAQLEDILREVVYGRLENTVEAQLAWLSRKTVEEWN</sequence>
<name>A0A133XSI9_9ACTN</name>
<dbReference type="InterPro" id="IPR006675">
    <property type="entry name" value="HDIG_dom"/>
</dbReference>
<dbReference type="InterPro" id="IPR043519">
    <property type="entry name" value="NT_sf"/>
</dbReference>
<gene>
    <name evidence="12" type="ORF">HMPREF3192_01144</name>
</gene>
<dbReference type="SMART" id="SM00471">
    <property type="entry name" value="HDc"/>
    <property type="match status" value="1"/>
</dbReference>
<dbReference type="CDD" id="cd00077">
    <property type="entry name" value="HDc"/>
    <property type="match status" value="1"/>
</dbReference>
<evidence type="ECO:0000256" key="4">
    <source>
        <dbReference type="ARBA" id="ARBA00022695"/>
    </source>
</evidence>
<dbReference type="InterPro" id="IPR032810">
    <property type="entry name" value="CCA-adding_enz_C"/>
</dbReference>
<dbReference type="GO" id="GO:0000166">
    <property type="term" value="F:nucleotide binding"/>
    <property type="evidence" value="ECO:0007669"/>
    <property type="project" value="UniProtKB-KW"/>
</dbReference>
<keyword evidence="6" id="KW-0547">Nucleotide-binding</keyword>
<dbReference type="Pfam" id="PF01743">
    <property type="entry name" value="PolyA_pol"/>
    <property type="match status" value="2"/>
</dbReference>
<reference evidence="13" key="1">
    <citation type="submission" date="2016-01" db="EMBL/GenBank/DDBJ databases">
        <authorList>
            <person name="Mitreva M."/>
            <person name="Pepin K.H."/>
            <person name="Mihindukulasuriya K.A."/>
            <person name="Fulton R."/>
            <person name="Fronick C."/>
            <person name="O'Laughlin M."/>
            <person name="Miner T."/>
            <person name="Herter B."/>
            <person name="Rosa B.A."/>
            <person name="Cordes M."/>
            <person name="Tomlinson C."/>
            <person name="Wollam A."/>
            <person name="Palsikar V.B."/>
            <person name="Mardis E.R."/>
            <person name="Wilson R.K."/>
        </authorList>
    </citation>
    <scope>NUCLEOTIDE SEQUENCE [LARGE SCALE GENOMIC DNA]</scope>
    <source>
        <strain evidence="13">DNF00019</strain>
    </source>
</reference>
<dbReference type="Gene3D" id="1.10.3090.10">
    <property type="entry name" value="cca-adding enzyme, domain 2"/>
    <property type="match status" value="1"/>
</dbReference>
<dbReference type="SUPFAM" id="SSF81891">
    <property type="entry name" value="Poly A polymerase C-terminal region-like"/>
    <property type="match status" value="1"/>
</dbReference>
<dbReference type="InterPro" id="IPR032828">
    <property type="entry name" value="PolyA_RNA-bd"/>
</dbReference>
<feature type="compositionally biased region" description="Basic and acidic residues" evidence="10">
    <location>
        <begin position="40"/>
        <end position="56"/>
    </location>
</feature>
<dbReference type="PANTHER" id="PTHR46173">
    <property type="entry name" value="CCA TRNA NUCLEOTIDYLTRANSFERASE 1, MITOCHONDRIAL"/>
    <property type="match status" value="1"/>
</dbReference>
<dbReference type="EMBL" id="LSCR01000029">
    <property type="protein sequence ID" value="KXB33912.1"/>
    <property type="molecule type" value="Genomic_DNA"/>
</dbReference>
<keyword evidence="4" id="KW-0548">Nucleotidyltransferase</keyword>
<dbReference type="Pfam" id="PF13735">
    <property type="entry name" value="tRNA_NucTran2_2"/>
    <property type="match status" value="1"/>
</dbReference>
<dbReference type="InterPro" id="IPR050264">
    <property type="entry name" value="Bact_CCA-adding_enz_type3_sf"/>
</dbReference>
<feature type="region of interest" description="Disordered" evidence="10">
    <location>
        <begin position="11"/>
        <end position="62"/>
    </location>
</feature>
<evidence type="ECO:0000256" key="7">
    <source>
        <dbReference type="ARBA" id="ARBA00022842"/>
    </source>
</evidence>
<dbReference type="Gene3D" id="1.10.246.80">
    <property type="match status" value="1"/>
</dbReference>
<dbReference type="NCBIfam" id="TIGR00277">
    <property type="entry name" value="HDIG"/>
    <property type="match status" value="1"/>
</dbReference>
<dbReference type="Pfam" id="PF01966">
    <property type="entry name" value="HD"/>
    <property type="match status" value="1"/>
</dbReference>
<comment type="caution">
    <text evidence="12">The sequence shown here is derived from an EMBL/GenBank/DDBJ whole genome shotgun (WGS) entry which is preliminary data.</text>
</comment>
<accession>A0A133XSI9</accession>
<dbReference type="Gene3D" id="3.30.460.10">
    <property type="entry name" value="Beta Polymerase, domain 2"/>
    <property type="match status" value="1"/>
</dbReference>
<evidence type="ECO:0000256" key="8">
    <source>
        <dbReference type="ARBA" id="ARBA00022884"/>
    </source>
</evidence>
<dbReference type="InterPro" id="IPR003607">
    <property type="entry name" value="HD/PDEase_dom"/>
</dbReference>
<dbReference type="GO" id="GO:0000049">
    <property type="term" value="F:tRNA binding"/>
    <property type="evidence" value="ECO:0007669"/>
    <property type="project" value="TreeGrafter"/>
</dbReference>
<keyword evidence="7" id="KW-0460">Magnesium</keyword>
<feature type="region of interest" description="Disordered" evidence="10">
    <location>
        <begin position="149"/>
        <end position="180"/>
    </location>
</feature>
<keyword evidence="3" id="KW-0819">tRNA processing</keyword>
<evidence type="ECO:0000259" key="11">
    <source>
        <dbReference type="SMART" id="SM00471"/>
    </source>
</evidence>
<keyword evidence="5" id="KW-0479">Metal-binding</keyword>
<dbReference type="STRING" id="1393034.HMPREF3192_01144"/>
<organism evidence="12 13">
    <name type="scientific">Atopobium deltae</name>
    <dbReference type="NCBI Taxonomy" id="1393034"/>
    <lineage>
        <taxon>Bacteria</taxon>
        <taxon>Bacillati</taxon>
        <taxon>Actinomycetota</taxon>
        <taxon>Coriobacteriia</taxon>
        <taxon>Coriobacteriales</taxon>
        <taxon>Atopobiaceae</taxon>
        <taxon>Atopobium</taxon>
    </lineage>
</organism>
<dbReference type="Proteomes" id="UP000070675">
    <property type="component" value="Unassembled WGS sequence"/>
</dbReference>
<evidence type="ECO:0000256" key="10">
    <source>
        <dbReference type="SAM" id="MobiDB-lite"/>
    </source>
</evidence>
<dbReference type="GO" id="GO:0008033">
    <property type="term" value="P:tRNA processing"/>
    <property type="evidence" value="ECO:0007669"/>
    <property type="project" value="UniProtKB-KW"/>
</dbReference>
<keyword evidence="8 9" id="KW-0694">RNA-binding</keyword>
<dbReference type="PANTHER" id="PTHR46173:SF1">
    <property type="entry name" value="CCA TRNA NUCLEOTIDYLTRANSFERASE 1, MITOCHONDRIAL"/>
    <property type="match status" value="1"/>
</dbReference>
<evidence type="ECO:0000256" key="2">
    <source>
        <dbReference type="ARBA" id="ARBA00022679"/>
    </source>
</evidence>
<dbReference type="SUPFAM" id="SSF81301">
    <property type="entry name" value="Nucleotidyltransferase"/>
    <property type="match status" value="1"/>
</dbReference>
<dbReference type="InterPro" id="IPR002646">
    <property type="entry name" value="PolA_pol_head_dom"/>
</dbReference>
<evidence type="ECO:0000256" key="3">
    <source>
        <dbReference type="ARBA" id="ARBA00022694"/>
    </source>
</evidence>
<dbReference type="GO" id="GO:0046872">
    <property type="term" value="F:metal ion binding"/>
    <property type="evidence" value="ECO:0007669"/>
    <property type="project" value="UniProtKB-KW"/>
</dbReference>
<dbReference type="CDD" id="cd05398">
    <property type="entry name" value="NT_ClassII-CCAase"/>
    <property type="match status" value="1"/>
</dbReference>
<feature type="domain" description="HD/PDEase" evidence="11">
    <location>
        <begin position="342"/>
        <end position="483"/>
    </location>
</feature>
<dbReference type="InterPro" id="IPR006674">
    <property type="entry name" value="HD_domain"/>
</dbReference>
<evidence type="ECO:0000256" key="5">
    <source>
        <dbReference type="ARBA" id="ARBA00022723"/>
    </source>
</evidence>
<evidence type="ECO:0000313" key="13">
    <source>
        <dbReference type="Proteomes" id="UP000070675"/>
    </source>
</evidence>
<comment type="similarity">
    <text evidence="9">Belongs to the tRNA nucleotidyltransferase/poly(A) polymerase family.</text>
</comment>
<evidence type="ECO:0000256" key="9">
    <source>
        <dbReference type="RuleBase" id="RU003953"/>
    </source>
</evidence>
<dbReference type="AlphaFoldDB" id="A0A133XSI9"/>
<evidence type="ECO:0000313" key="12">
    <source>
        <dbReference type="EMBL" id="KXB33912.1"/>
    </source>
</evidence>
<dbReference type="GO" id="GO:0016779">
    <property type="term" value="F:nucleotidyltransferase activity"/>
    <property type="evidence" value="ECO:0007669"/>
    <property type="project" value="UniProtKB-KW"/>
</dbReference>
<comment type="cofactor">
    <cofactor evidence="1">
        <name>Mg(2+)</name>
        <dbReference type="ChEBI" id="CHEBI:18420"/>
    </cofactor>
</comment>
<keyword evidence="13" id="KW-1185">Reference proteome</keyword>